<keyword evidence="4" id="KW-0456">Lyase</keyword>
<evidence type="ECO:0000256" key="4">
    <source>
        <dbReference type="ARBA" id="ARBA00023239"/>
    </source>
</evidence>
<keyword evidence="2" id="KW-0479">Metal-binding</keyword>
<proteinExistence type="inferred from homology"/>
<evidence type="ECO:0000256" key="2">
    <source>
        <dbReference type="ARBA" id="ARBA00022723"/>
    </source>
</evidence>
<comment type="caution">
    <text evidence="6">The sequence shown here is derived from an EMBL/GenBank/DDBJ whole genome shotgun (WGS) entry which is preliminary data.</text>
</comment>
<dbReference type="Gene3D" id="3.90.1590.10">
    <property type="entry name" value="glutathione-dependent formaldehyde- activating enzyme (gfa)"/>
    <property type="match status" value="1"/>
</dbReference>
<evidence type="ECO:0000313" key="6">
    <source>
        <dbReference type="EMBL" id="MFC3677005.1"/>
    </source>
</evidence>
<name>A0ABV7VII1_9PROT</name>
<dbReference type="PROSITE" id="PS51891">
    <property type="entry name" value="CENP_V_GFA"/>
    <property type="match status" value="1"/>
</dbReference>
<feature type="domain" description="CENP-V/GFA" evidence="5">
    <location>
        <begin position="23"/>
        <end position="157"/>
    </location>
</feature>
<evidence type="ECO:0000259" key="5">
    <source>
        <dbReference type="PROSITE" id="PS51891"/>
    </source>
</evidence>
<dbReference type="PANTHER" id="PTHR33337:SF40">
    <property type="entry name" value="CENP-V_GFA DOMAIN-CONTAINING PROTEIN-RELATED"/>
    <property type="match status" value="1"/>
</dbReference>
<dbReference type="EMBL" id="JBHRYJ010000003">
    <property type="protein sequence ID" value="MFC3677005.1"/>
    <property type="molecule type" value="Genomic_DNA"/>
</dbReference>
<keyword evidence="3" id="KW-0862">Zinc</keyword>
<evidence type="ECO:0000256" key="3">
    <source>
        <dbReference type="ARBA" id="ARBA00022833"/>
    </source>
</evidence>
<dbReference type="Proteomes" id="UP001595711">
    <property type="component" value="Unassembled WGS sequence"/>
</dbReference>
<accession>A0ABV7VII1</accession>
<evidence type="ECO:0000313" key="7">
    <source>
        <dbReference type="Proteomes" id="UP001595711"/>
    </source>
</evidence>
<dbReference type="RefSeq" id="WP_379728372.1">
    <property type="nucleotide sequence ID" value="NZ_JBHRYJ010000003.1"/>
</dbReference>
<protein>
    <submittedName>
        <fullName evidence="6">GFA family protein</fullName>
    </submittedName>
</protein>
<keyword evidence="7" id="KW-1185">Reference proteome</keyword>
<gene>
    <name evidence="6" type="ORF">ACFOOQ_15715</name>
</gene>
<reference evidence="7" key="1">
    <citation type="journal article" date="2019" name="Int. J. Syst. Evol. Microbiol.">
        <title>The Global Catalogue of Microorganisms (GCM) 10K type strain sequencing project: providing services to taxonomists for standard genome sequencing and annotation.</title>
        <authorList>
            <consortium name="The Broad Institute Genomics Platform"/>
            <consortium name="The Broad Institute Genome Sequencing Center for Infectious Disease"/>
            <person name="Wu L."/>
            <person name="Ma J."/>
        </authorList>
    </citation>
    <scope>NUCLEOTIDE SEQUENCE [LARGE SCALE GENOMIC DNA]</scope>
    <source>
        <strain evidence="7">KCTC 42182</strain>
    </source>
</reference>
<dbReference type="InterPro" id="IPR011057">
    <property type="entry name" value="Mss4-like_sf"/>
</dbReference>
<sequence length="171" mass="17980">MTEPVLTGPVATGPALTDAPRDLAGSCLCGAVRYAVADAFAYAMNCHCAQCRRATGAAFKPFAGIARDRLRVTVGEDDLMSYRAGAPAHDAAHDGAGGEASDVARAAHDARCRRCGSLLWSVVRDGAFVHVTLGTLTDAPSIRPGCHIFTGSKAPWFTITDDLPQYAEFPE</sequence>
<evidence type="ECO:0000256" key="1">
    <source>
        <dbReference type="ARBA" id="ARBA00005495"/>
    </source>
</evidence>
<dbReference type="InterPro" id="IPR006913">
    <property type="entry name" value="CENP-V/GFA"/>
</dbReference>
<dbReference type="Pfam" id="PF04828">
    <property type="entry name" value="GFA"/>
    <property type="match status" value="1"/>
</dbReference>
<dbReference type="SUPFAM" id="SSF51316">
    <property type="entry name" value="Mss4-like"/>
    <property type="match status" value="1"/>
</dbReference>
<organism evidence="6 7">
    <name type="scientific">Ferrovibrio xuzhouensis</name>
    <dbReference type="NCBI Taxonomy" id="1576914"/>
    <lineage>
        <taxon>Bacteria</taxon>
        <taxon>Pseudomonadati</taxon>
        <taxon>Pseudomonadota</taxon>
        <taxon>Alphaproteobacteria</taxon>
        <taxon>Rhodospirillales</taxon>
        <taxon>Rhodospirillaceae</taxon>
        <taxon>Ferrovibrio</taxon>
    </lineage>
</organism>
<comment type="similarity">
    <text evidence="1">Belongs to the Gfa family.</text>
</comment>
<dbReference type="PANTHER" id="PTHR33337">
    <property type="entry name" value="GFA DOMAIN-CONTAINING PROTEIN"/>
    <property type="match status" value="1"/>
</dbReference>